<dbReference type="InterPro" id="IPR034660">
    <property type="entry name" value="DinB/YfiT-like"/>
</dbReference>
<organism evidence="1 2">
    <name type="scientific">Saccharopolyspora halophila</name>
    <dbReference type="NCBI Taxonomy" id="405551"/>
    <lineage>
        <taxon>Bacteria</taxon>
        <taxon>Bacillati</taxon>
        <taxon>Actinomycetota</taxon>
        <taxon>Actinomycetes</taxon>
        <taxon>Pseudonocardiales</taxon>
        <taxon>Pseudonocardiaceae</taxon>
        <taxon>Saccharopolyspora</taxon>
    </lineage>
</organism>
<dbReference type="InterPro" id="IPR007061">
    <property type="entry name" value="MST-like"/>
</dbReference>
<dbReference type="EMBL" id="BAAARA010000021">
    <property type="protein sequence ID" value="GAA2359530.1"/>
    <property type="molecule type" value="Genomic_DNA"/>
</dbReference>
<accession>A0ABN3GSB1</accession>
<reference evidence="1 2" key="1">
    <citation type="journal article" date="2019" name="Int. J. Syst. Evol. Microbiol.">
        <title>The Global Catalogue of Microorganisms (GCM) 10K type strain sequencing project: providing services to taxonomists for standard genome sequencing and annotation.</title>
        <authorList>
            <consortium name="The Broad Institute Genomics Platform"/>
            <consortium name="The Broad Institute Genome Sequencing Center for Infectious Disease"/>
            <person name="Wu L."/>
            <person name="Ma J."/>
        </authorList>
    </citation>
    <scope>NUCLEOTIDE SEQUENCE [LARGE SCALE GENOMIC DNA]</scope>
    <source>
        <strain evidence="1 2">JCM 16221</strain>
    </source>
</reference>
<evidence type="ECO:0000313" key="1">
    <source>
        <dbReference type="EMBL" id="GAA2359530.1"/>
    </source>
</evidence>
<sequence length="166" mass="19170">MERTEPPRIGGEREMLRGFLDHNRGILATKCADLTEEQLRRHAAPPSELTLLGLVRHLADVERAWFRRCVNAEHDVPRVWSHDDFQAAFEVSRAGVAEAFAAWEHEVRRAREIERSVDSLDAVFHQPKWGTDLSLRWILHHMVEEYARHNGHADLLREAVDGRTGQ</sequence>
<protein>
    <submittedName>
        <fullName evidence="1">DinB family protein</fullName>
    </submittedName>
</protein>
<comment type="caution">
    <text evidence="1">The sequence shown here is derived from an EMBL/GenBank/DDBJ whole genome shotgun (WGS) entry which is preliminary data.</text>
</comment>
<dbReference type="Pfam" id="PF04978">
    <property type="entry name" value="MST"/>
    <property type="match status" value="1"/>
</dbReference>
<proteinExistence type="predicted"/>
<dbReference type="RefSeq" id="WP_344135914.1">
    <property type="nucleotide sequence ID" value="NZ_BAAARA010000021.1"/>
</dbReference>
<keyword evidence="2" id="KW-1185">Reference proteome</keyword>
<name>A0ABN3GSB1_9PSEU</name>
<dbReference type="SUPFAM" id="SSF109854">
    <property type="entry name" value="DinB/YfiT-like putative metalloenzymes"/>
    <property type="match status" value="1"/>
</dbReference>
<dbReference type="Proteomes" id="UP001501218">
    <property type="component" value="Unassembled WGS sequence"/>
</dbReference>
<dbReference type="Gene3D" id="1.20.120.450">
    <property type="entry name" value="dinb family like domain"/>
    <property type="match status" value="1"/>
</dbReference>
<gene>
    <name evidence="1" type="ORF">GCM10009854_42870</name>
</gene>
<evidence type="ECO:0000313" key="2">
    <source>
        <dbReference type="Proteomes" id="UP001501218"/>
    </source>
</evidence>